<evidence type="ECO:0000256" key="3">
    <source>
        <dbReference type="ARBA" id="ARBA00023098"/>
    </source>
</evidence>
<dbReference type="SUPFAM" id="SSF53474">
    <property type="entry name" value="alpha/beta-Hydrolases"/>
    <property type="match status" value="1"/>
</dbReference>
<sequence length="437" mass="45259">MTMLRVLLPLMLAAAAPLAIAAGQAPASPTIPGPDAPELAALGSLAVGTSSIELVQPDQLDPLHGTDKPATVDRHLKVRLWYPAGAGGPAITYQAPLPGEDGEDVSFTVPGVAAENVPVAKGRFPLVILAHGYSNSPEVLAWLGENLASKGYIVAAPAFRDPAISIRTDAARAGPLSRRPLDIAFVASEVARLAGRGEGVFAAVDISRTALVGYSMGGYGVLTAAGAPLDPAMADRTRGVLAPYVKGGAKAGTLKVPHLKAVVAIAPAGGAPGLQPWAAPGVAAINAPTLYIVGSQDRAVGYDPGVRSLFDAQIHAARYLLTFREAGHSIALTGAPPEARAKFWDFEWFEDAVWRKDRLLAVQAHFITAFLDRTVKGDEAKAGYMDGLVVDSNAGKWADAPGGRYSGYSPGAPAASLWKGFQPNKAAGMSLEFKPAS</sequence>
<name>A0A2K2FXD5_9SPHN</name>
<feature type="signal peptide" evidence="4">
    <location>
        <begin position="1"/>
        <end position="21"/>
    </location>
</feature>
<evidence type="ECO:0000313" key="7">
    <source>
        <dbReference type="Proteomes" id="UP000236327"/>
    </source>
</evidence>
<dbReference type="OrthoDB" id="9814760at2"/>
<evidence type="ECO:0000256" key="1">
    <source>
        <dbReference type="ARBA" id="ARBA00022801"/>
    </source>
</evidence>
<accession>A0A2K2FXD5</accession>
<feature type="chain" id="PRO_5014373240" evidence="4">
    <location>
        <begin position="22"/>
        <end position="437"/>
    </location>
</feature>
<dbReference type="RefSeq" id="WP_103097881.1">
    <property type="nucleotide sequence ID" value="NZ_LYMM01000051.1"/>
</dbReference>
<dbReference type="InterPro" id="IPR041127">
    <property type="entry name" value="PET_hydrolase/cutinase-like"/>
</dbReference>
<keyword evidence="2" id="KW-0442">Lipid degradation</keyword>
<gene>
    <name evidence="6" type="ORF">A8V01_07015</name>
</gene>
<comment type="caution">
    <text evidence="6">The sequence shown here is derived from an EMBL/GenBank/DDBJ whole genome shotgun (WGS) entry which is preliminary data.</text>
</comment>
<keyword evidence="1 6" id="KW-0378">Hydrolase</keyword>
<keyword evidence="3" id="KW-0443">Lipid metabolism</keyword>
<dbReference type="PANTHER" id="PTHR10272:SF0">
    <property type="entry name" value="PLATELET-ACTIVATING FACTOR ACETYLHYDROLASE"/>
    <property type="match status" value="1"/>
</dbReference>
<evidence type="ECO:0000256" key="2">
    <source>
        <dbReference type="ARBA" id="ARBA00022963"/>
    </source>
</evidence>
<dbReference type="Proteomes" id="UP000236327">
    <property type="component" value="Unassembled WGS sequence"/>
</dbReference>
<feature type="domain" description="PET hydrolase/cutinase-like" evidence="5">
    <location>
        <begin position="121"/>
        <end position="225"/>
    </location>
</feature>
<dbReference type="Pfam" id="PF12740">
    <property type="entry name" value="PETase"/>
    <property type="match status" value="1"/>
</dbReference>
<keyword evidence="7" id="KW-1185">Reference proteome</keyword>
<evidence type="ECO:0000256" key="4">
    <source>
        <dbReference type="SAM" id="SignalP"/>
    </source>
</evidence>
<reference evidence="6 7" key="1">
    <citation type="submission" date="2016-05" db="EMBL/GenBank/DDBJ databases">
        <title>Complete genome sequence of Novosphingobium guangzhouense SA925(T).</title>
        <authorList>
            <person name="Sha S."/>
        </authorList>
    </citation>
    <scope>NUCLEOTIDE SEQUENCE [LARGE SCALE GENOMIC DNA]</scope>
    <source>
        <strain evidence="6 7">SA925</strain>
    </source>
</reference>
<organism evidence="6 7">
    <name type="scientific">Novosphingobium guangzhouense</name>
    <dbReference type="NCBI Taxonomy" id="1850347"/>
    <lineage>
        <taxon>Bacteria</taxon>
        <taxon>Pseudomonadati</taxon>
        <taxon>Pseudomonadota</taxon>
        <taxon>Alphaproteobacteria</taxon>
        <taxon>Sphingomonadales</taxon>
        <taxon>Sphingomonadaceae</taxon>
        <taxon>Novosphingobium</taxon>
    </lineage>
</organism>
<dbReference type="AlphaFoldDB" id="A0A2K2FXD5"/>
<dbReference type="PANTHER" id="PTHR10272">
    <property type="entry name" value="PLATELET-ACTIVATING FACTOR ACETYLHYDROLASE"/>
    <property type="match status" value="1"/>
</dbReference>
<evidence type="ECO:0000259" key="5">
    <source>
        <dbReference type="Pfam" id="PF12740"/>
    </source>
</evidence>
<dbReference type="EMBL" id="LYMM01000051">
    <property type="protein sequence ID" value="PNU03449.1"/>
    <property type="molecule type" value="Genomic_DNA"/>
</dbReference>
<proteinExistence type="predicted"/>
<dbReference type="Gene3D" id="3.40.50.1820">
    <property type="entry name" value="alpha/beta hydrolase"/>
    <property type="match status" value="1"/>
</dbReference>
<evidence type="ECO:0000313" key="6">
    <source>
        <dbReference type="EMBL" id="PNU03449.1"/>
    </source>
</evidence>
<dbReference type="GO" id="GO:0003847">
    <property type="term" value="F:1-alkyl-2-acetylglycerophosphocholine esterase activity"/>
    <property type="evidence" value="ECO:0007669"/>
    <property type="project" value="TreeGrafter"/>
</dbReference>
<dbReference type="GO" id="GO:0016042">
    <property type="term" value="P:lipid catabolic process"/>
    <property type="evidence" value="ECO:0007669"/>
    <property type="project" value="UniProtKB-KW"/>
</dbReference>
<keyword evidence="4" id="KW-0732">Signal</keyword>
<protein>
    <submittedName>
        <fullName evidence="6">Dienelactone hydrolase</fullName>
    </submittedName>
</protein>
<dbReference type="InterPro" id="IPR029058">
    <property type="entry name" value="AB_hydrolase_fold"/>
</dbReference>